<dbReference type="PANTHER" id="PTHR32322:SF2">
    <property type="entry name" value="EAMA DOMAIN-CONTAINING PROTEIN"/>
    <property type="match status" value="1"/>
</dbReference>
<dbReference type="Proteomes" id="UP000237682">
    <property type="component" value="Unassembled WGS sequence"/>
</dbReference>
<dbReference type="InterPro" id="IPR050638">
    <property type="entry name" value="AA-Vitamin_Transporters"/>
</dbReference>
<protein>
    <submittedName>
        <fullName evidence="8">EamA family transporter</fullName>
    </submittedName>
</protein>
<feature type="transmembrane region" description="Helical" evidence="6">
    <location>
        <begin position="266"/>
        <end position="288"/>
    </location>
</feature>
<accession>A0A2S9QBU9</accession>
<dbReference type="EMBL" id="PUEJ01000005">
    <property type="protein sequence ID" value="PRH86821.1"/>
    <property type="molecule type" value="Genomic_DNA"/>
</dbReference>
<dbReference type="InterPro" id="IPR000620">
    <property type="entry name" value="EamA_dom"/>
</dbReference>
<evidence type="ECO:0000256" key="2">
    <source>
        <dbReference type="ARBA" id="ARBA00007362"/>
    </source>
</evidence>
<evidence type="ECO:0000256" key="4">
    <source>
        <dbReference type="ARBA" id="ARBA00022989"/>
    </source>
</evidence>
<feature type="domain" description="EamA" evidence="7">
    <location>
        <begin position="147"/>
        <end position="282"/>
    </location>
</feature>
<evidence type="ECO:0000259" key="7">
    <source>
        <dbReference type="Pfam" id="PF00892"/>
    </source>
</evidence>
<comment type="subcellular location">
    <subcellularLocation>
        <location evidence="1">Membrane</location>
        <topology evidence="1">Multi-pass membrane protein</topology>
    </subcellularLocation>
</comment>
<sequence length="308" mass="32208">MWGVLAAVLSSGIGGTAVVATRSLSQTIDPITLGALRFGLGFVFLLPVACLRREAWPPRRDWPGVAGLGFLFFGLFPILFNAALYFTTAARGAIALSALPVLTMLAAAALRAEAMTSRKVLGVLVTMTGVALALLSGLSEAPAGAWRGDLLMLGAALVMALYTIWSRPFIARSGSVRFTLVAMGIGALCLVLGAAIGGGLANIRGLPPEAWLAAAYLGIAGSALVFFLWSFAVTHTTPTLVAIAVAVNPITASLAGEFFLAERLGWNFAAGLLLVCLGIVIAATKPGLRPEGSFSEKRRFRLRIRPRD</sequence>
<keyword evidence="5 6" id="KW-0472">Membrane</keyword>
<keyword evidence="4 6" id="KW-1133">Transmembrane helix</keyword>
<comment type="similarity">
    <text evidence="2">Belongs to the EamA transporter family.</text>
</comment>
<dbReference type="GO" id="GO:0016020">
    <property type="term" value="C:membrane"/>
    <property type="evidence" value="ECO:0007669"/>
    <property type="project" value="UniProtKB-SubCell"/>
</dbReference>
<feature type="transmembrane region" description="Helical" evidence="6">
    <location>
        <begin position="30"/>
        <end position="50"/>
    </location>
</feature>
<gene>
    <name evidence="8" type="ORF">C5L14_16110</name>
</gene>
<evidence type="ECO:0000256" key="3">
    <source>
        <dbReference type="ARBA" id="ARBA00022692"/>
    </source>
</evidence>
<dbReference type="PANTHER" id="PTHR32322">
    <property type="entry name" value="INNER MEMBRANE TRANSPORTER"/>
    <property type="match status" value="1"/>
</dbReference>
<dbReference type="SUPFAM" id="SSF103481">
    <property type="entry name" value="Multidrug resistance efflux transporter EmrE"/>
    <property type="match status" value="2"/>
</dbReference>
<feature type="transmembrane region" description="Helical" evidence="6">
    <location>
        <begin position="120"/>
        <end position="138"/>
    </location>
</feature>
<keyword evidence="9" id="KW-1185">Reference proteome</keyword>
<dbReference type="Pfam" id="PF00892">
    <property type="entry name" value="EamA"/>
    <property type="match status" value="2"/>
</dbReference>
<evidence type="ECO:0000256" key="6">
    <source>
        <dbReference type="SAM" id="Phobius"/>
    </source>
</evidence>
<name>A0A2S9QBU9_9HYPH</name>
<feature type="domain" description="EamA" evidence="7">
    <location>
        <begin position="1"/>
        <end position="134"/>
    </location>
</feature>
<evidence type="ECO:0000313" key="8">
    <source>
        <dbReference type="EMBL" id="PRH86821.1"/>
    </source>
</evidence>
<dbReference type="OrthoDB" id="7853355at2"/>
<dbReference type="RefSeq" id="WP_105863046.1">
    <property type="nucleotide sequence ID" value="NZ_PUEJ01000005.1"/>
</dbReference>
<organism evidence="8 9">
    <name type="scientific">Labrys okinawensis</name>
    <dbReference type="NCBI Taxonomy" id="346911"/>
    <lineage>
        <taxon>Bacteria</taxon>
        <taxon>Pseudomonadati</taxon>
        <taxon>Pseudomonadota</taxon>
        <taxon>Alphaproteobacteria</taxon>
        <taxon>Hyphomicrobiales</taxon>
        <taxon>Xanthobacteraceae</taxon>
        <taxon>Labrys</taxon>
    </lineage>
</organism>
<feature type="transmembrane region" description="Helical" evidence="6">
    <location>
        <begin position="240"/>
        <end position="260"/>
    </location>
</feature>
<evidence type="ECO:0000256" key="1">
    <source>
        <dbReference type="ARBA" id="ARBA00004141"/>
    </source>
</evidence>
<feature type="transmembrane region" description="Helical" evidence="6">
    <location>
        <begin position="213"/>
        <end position="233"/>
    </location>
</feature>
<evidence type="ECO:0000256" key="5">
    <source>
        <dbReference type="ARBA" id="ARBA00023136"/>
    </source>
</evidence>
<feature type="transmembrane region" description="Helical" evidence="6">
    <location>
        <begin position="62"/>
        <end position="83"/>
    </location>
</feature>
<feature type="transmembrane region" description="Helical" evidence="6">
    <location>
        <begin position="150"/>
        <end position="166"/>
    </location>
</feature>
<dbReference type="InterPro" id="IPR037185">
    <property type="entry name" value="EmrE-like"/>
</dbReference>
<feature type="transmembrane region" description="Helical" evidence="6">
    <location>
        <begin position="178"/>
        <end position="201"/>
    </location>
</feature>
<keyword evidence="3 6" id="KW-0812">Transmembrane</keyword>
<feature type="transmembrane region" description="Helical" evidence="6">
    <location>
        <begin position="89"/>
        <end position="108"/>
    </location>
</feature>
<reference evidence="8 9" key="1">
    <citation type="submission" date="2018-02" db="EMBL/GenBank/DDBJ databases">
        <title>Whole genome sequencing of endophytic bacterium.</title>
        <authorList>
            <person name="Eedara R."/>
            <person name="Podile A.R."/>
        </authorList>
    </citation>
    <scope>NUCLEOTIDE SEQUENCE [LARGE SCALE GENOMIC DNA]</scope>
    <source>
        <strain evidence="8 9">RP1T</strain>
    </source>
</reference>
<comment type="caution">
    <text evidence="8">The sequence shown here is derived from an EMBL/GenBank/DDBJ whole genome shotgun (WGS) entry which is preliminary data.</text>
</comment>
<dbReference type="AlphaFoldDB" id="A0A2S9QBU9"/>
<evidence type="ECO:0000313" key="9">
    <source>
        <dbReference type="Proteomes" id="UP000237682"/>
    </source>
</evidence>
<proteinExistence type="inferred from homology"/>